<feature type="compositionally biased region" description="Basic and acidic residues" evidence="1">
    <location>
        <begin position="170"/>
        <end position="183"/>
    </location>
</feature>
<feature type="compositionally biased region" description="Basic and acidic residues" evidence="1">
    <location>
        <begin position="20"/>
        <end position="37"/>
    </location>
</feature>
<feature type="compositionally biased region" description="Basic and acidic residues" evidence="1">
    <location>
        <begin position="416"/>
        <end position="431"/>
    </location>
</feature>
<dbReference type="Proteomes" id="UP001465976">
    <property type="component" value="Unassembled WGS sequence"/>
</dbReference>
<feature type="compositionally biased region" description="Polar residues" evidence="1">
    <location>
        <begin position="155"/>
        <end position="169"/>
    </location>
</feature>
<feature type="region of interest" description="Disordered" evidence="1">
    <location>
        <begin position="747"/>
        <end position="845"/>
    </location>
</feature>
<name>A0ABR3FVQ7_9AGAR</name>
<accession>A0ABR3FVQ7</accession>
<organism evidence="3 4">
    <name type="scientific">Marasmius crinis-equi</name>
    <dbReference type="NCBI Taxonomy" id="585013"/>
    <lineage>
        <taxon>Eukaryota</taxon>
        <taxon>Fungi</taxon>
        <taxon>Dikarya</taxon>
        <taxon>Basidiomycota</taxon>
        <taxon>Agaricomycotina</taxon>
        <taxon>Agaricomycetes</taxon>
        <taxon>Agaricomycetidae</taxon>
        <taxon>Agaricales</taxon>
        <taxon>Marasmiineae</taxon>
        <taxon>Marasmiaceae</taxon>
        <taxon>Marasmius</taxon>
    </lineage>
</organism>
<dbReference type="Gene3D" id="1.10.510.10">
    <property type="entry name" value="Transferase(Phosphotransferase) domain 1"/>
    <property type="match status" value="1"/>
</dbReference>
<feature type="region of interest" description="Disordered" evidence="1">
    <location>
        <begin position="558"/>
        <end position="586"/>
    </location>
</feature>
<sequence length="845" mass="96389">MADASNHPNNPETPARAKNKQLEVEHRQTPRRADSTQRRNYQLHLTEFRELVLETMGTTIPMLTLDEFFESSVPEVPRAVLDATWKELKKMKRNGVRVIDPTTDRWSWYEKDPGDMDGNEDDVYQYIEHIWNAVLDAAKKSLPGEERTAGFRCRPTSTASSETQNSNFKTDGDVERLPKDGKPRPAAARLDAFDSVVNLEFKKKVTLEDVNKDPEPLIKFVLAISFASDEEMGYDPTVQRVVMKKEVVYDYQVTGSYGEVFWYRTKKCLCNYQSLRISSRAIRVWEVDVLDSDKEPVYDDKNEPLTAVLKDYWIPLDATQESVTQEKIKKAYQENKPKRSPEINPSDYLMTILHDIIVQVAGRDDTSQLYLRNGIPSDYKDFRLVQTDLPPQRTKSSNMNGTNSKLRNGTGGGHVEGGREARKFDQPRRGRRRVYEPRKHCRLVFKEIGVRLDEIYNQKVLLECLMDATRVLQIFYEAKWVHRDVSVGNLLMCPSSKDKRGFVCKITDLEYARPFRDEKVPGTEHDHKTGTPAYMAVEVQADLYQFGANITDGNSRLDARASHMDDGESSGEGDYTDDEDVPPQRNANLKTTDVFPFFHNYLHDVEALWWIIMWNVFSTVPGDAESFKDMAVEDYEKRNAHAEELFPASVDGNVARLQLMINDSAFTLHRNRLDKGYHGLMDHLGGTRYLLRRRYIDAENPPEKVLDHKAYKGVHKLLRDEFSLAKKYALEEVTYLDNLTDAKRRMMDAGRRKPDPKICGGQPTTGSKRRLQADDPSAPSGNPKKRPKSNLKSKPTLSASDNSTPAAGPGRTRRTTRSRKSSAGSSGPRRRNPARKCNSTKGSQA</sequence>
<feature type="compositionally biased region" description="Polar residues" evidence="1">
    <location>
        <begin position="393"/>
        <end position="407"/>
    </location>
</feature>
<dbReference type="InterPro" id="IPR040976">
    <property type="entry name" value="Pkinase_fungal"/>
</dbReference>
<evidence type="ECO:0000256" key="1">
    <source>
        <dbReference type="SAM" id="MobiDB-lite"/>
    </source>
</evidence>
<feature type="compositionally biased region" description="Polar residues" evidence="1">
    <location>
        <begin position="1"/>
        <end position="12"/>
    </location>
</feature>
<protein>
    <recommendedName>
        <fullName evidence="2">Fungal-type protein kinase domain-containing protein</fullName>
    </recommendedName>
</protein>
<dbReference type="Pfam" id="PF17667">
    <property type="entry name" value="Pkinase_fungal"/>
    <property type="match status" value="1"/>
</dbReference>
<feature type="compositionally biased region" description="Acidic residues" evidence="1">
    <location>
        <begin position="567"/>
        <end position="581"/>
    </location>
</feature>
<comment type="caution">
    <text evidence="3">The sequence shown here is derived from an EMBL/GenBank/DDBJ whole genome shotgun (WGS) entry which is preliminary data.</text>
</comment>
<evidence type="ECO:0000313" key="3">
    <source>
        <dbReference type="EMBL" id="KAL0579595.1"/>
    </source>
</evidence>
<dbReference type="SUPFAM" id="SSF56112">
    <property type="entry name" value="Protein kinase-like (PK-like)"/>
    <property type="match status" value="1"/>
</dbReference>
<gene>
    <name evidence="3" type="ORF">V5O48_002433</name>
</gene>
<dbReference type="EMBL" id="JBAHYK010000054">
    <property type="protein sequence ID" value="KAL0579595.1"/>
    <property type="molecule type" value="Genomic_DNA"/>
</dbReference>
<evidence type="ECO:0000259" key="2">
    <source>
        <dbReference type="Pfam" id="PF17667"/>
    </source>
</evidence>
<feature type="compositionally biased region" description="Basic residues" evidence="1">
    <location>
        <begin position="811"/>
        <end position="820"/>
    </location>
</feature>
<feature type="compositionally biased region" description="Basic and acidic residues" evidence="1">
    <location>
        <begin position="747"/>
        <end position="756"/>
    </location>
</feature>
<dbReference type="InterPro" id="IPR011009">
    <property type="entry name" value="Kinase-like_dom_sf"/>
</dbReference>
<feature type="domain" description="Fungal-type protein kinase" evidence="2">
    <location>
        <begin position="209"/>
        <end position="615"/>
    </location>
</feature>
<feature type="region of interest" description="Disordered" evidence="1">
    <location>
        <begin position="146"/>
        <end position="186"/>
    </location>
</feature>
<reference evidence="3 4" key="1">
    <citation type="submission" date="2024-02" db="EMBL/GenBank/DDBJ databases">
        <title>A draft genome for the cacao thread blight pathogen Marasmius crinis-equi.</title>
        <authorList>
            <person name="Cohen S.P."/>
            <person name="Baruah I.K."/>
            <person name="Amoako-Attah I."/>
            <person name="Bukari Y."/>
            <person name="Meinhardt L.W."/>
            <person name="Bailey B.A."/>
        </authorList>
    </citation>
    <scope>NUCLEOTIDE SEQUENCE [LARGE SCALE GENOMIC DNA]</scope>
    <source>
        <strain evidence="3 4">GH-76</strain>
    </source>
</reference>
<feature type="region of interest" description="Disordered" evidence="1">
    <location>
        <begin position="1"/>
        <end position="39"/>
    </location>
</feature>
<proteinExistence type="predicted"/>
<keyword evidence="4" id="KW-1185">Reference proteome</keyword>
<feature type="region of interest" description="Disordered" evidence="1">
    <location>
        <begin position="390"/>
        <end position="431"/>
    </location>
</feature>
<evidence type="ECO:0000313" key="4">
    <source>
        <dbReference type="Proteomes" id="UP001465976"/>
    </source>
</evidence>
<feature type="compositionally biased region" description="Polar residues" evidence="1">
    <location>
        <begin position="792"/>
        <end position="803"/>
    </location>
</feature>